<dbReference type="Proteomes" id="UP000010420">
    <property type="component" value="Unassembled WGS sequence"/>
</dbReference>
<comment type="caution">
    <text evidence="2">The sequence shown here is derived from an EMBL/GenBank/DDBJ whole genome shotgun (WGS) entry which is preliminary data.</text>
</comment>
<dbReference type="InterPro" id="IPR025324">
    <property type="entry name" value="DUF4230"/>
</dbReference>
<dbReference type="Pfam" id="PF14014">
    <property type="entry name" value="DUF4230"/>
    <property type="match status" value="1"/>
</dbReference>
<evidence type="ECO:0000313" key="2">
    <source>
        <dbReference type="EMBL" id="EKY29333.1"/>
    </source>
</evidence>
<dbReference type="AlphaFoldDB" id="L1QMZ0"/>
<accession>L1QMZ0</accession>
<evidence type="ECO:0008006" key="4">
    <source>
        <dbReference type="Google" id="ProtNLM"/>
    </source>
</evidence>
<reference evidence="2 3" key="1">
    <citation type="submission" date="2012-05" db="EMBL/GenBank/DDBJ databases">
        <authorList>
            <person name="Weinstock G."/>
            <person name="Sodergren E."/>
            <person name="Lobos E.A."/>
            <person name="Fulton L."/>
            <person name="Fulton R."/>
            <person name="Courtney L."/>
            <person name="Fronick C."/>
            <person name="O'Laughlin M."/>
            <person name="Godfrey J."/>
            <person name="Wilson R.M."/>
            <person name="Miner T."/>
            <person name="Farmer C."/>
            <person name="Delehaunty K."/>
            <person name="Cordes M."/>
            <person name="Minx P."/>
            <person name="Tomlinson C."/>
            <person name="Chen J."/>
            <person name="Wollam A."/>
            <person name="Pepin K.H."/>
            <person name="Bhonagiri V."/>
            <person name="Zhang X."/>
            <person name="Suruliraj S."/>
            <person name="Warren W."/>
            <person name="Mitreva M."/>
            <person name="Mardis E.R."/>
            <person name="Wilson R.K."/>
        </authorList>
    </citation>
    <scope>NUCLEOTIDE SEQUENCE [LARGE SCALE GENOMIC DNA]</scope>
    <source>
        <strain evidence="2 3">DSM 1785</strain>
    </source>
</reference>
<evidence type="ECO:0000256" key="1">
    <source>
        <dbReference type="SAM" id="Phobius"/>
    </source>
</evidence>
<gene>
    <name evidence="2" type="ORF">HMPREF0216_00301</name>
</gene>
<dbReference type="OrthoDB" id="1934723at2"/>
<organism evidence="2 3">
    <name type="scientific">Clostridium celatum DSM 1785</name>
    <dbReference type="NCBI Taxonomy" id="545697"/>
    <lineage>
        <taxon>Bacteria</taxon>
        <taxon>Bacillati</taxon>
        <taxon>Bacillota</taxon>
        <taxon>Clostridia</taxon>
        <taxon>Eubacteriales</taxon>
        <taxon>Clostridiaceae</taxon>
        <taxon>Clostridium</taxon>
    </lineage>
</organism>
<feature type="transmembrane region" description="Helical" evidence="1">
    <location>
        <begin position="20"/>
        <end position="40"/>
    </location>
</feature>
<keyword evidence="1" id="KW-0812">Transmembrane</keyword>
<evidence type="ECO:0000313" key="3">
    <source>
        <dbReference type="Proteomes" id="UP000010420"/>
    </source>
</evidence>
<name>L1QMZ0_9CLOT</name>
<keyword evidence="1" id="KW-1133">Transmembrane helix</keyword>
<protein>
    <recommendedName>
        <fullName evidence="4">DUF4230 domain-containing protein</fullName>
    </recommendedName>
</protein>
<keyword evidence="1" id="KW-0472">Membrane</keyword>
<dbReference type="EMBL" id="AMEZ01000011">
    <property type="protein sequence ID" value="EKY29333.1"/>
    <property type="molecule type" value="Genomic_DNA"/>
</dbReference>
<sequence>MVTSIFSFRKSKGFKTFRILRLLLCFTIVVLFIIASKYFYKLNFFSSDISKLSITSSNELTKETLVKEVRNVNKLIPLEIELSETLILDNTYFNLDIFKKSKKITFFANCAYCIDFSNLSSDDIELNDISKEILIKIPQPEIFSISIDESKTIYDEPELGLLRFGDLDLSSEDLKKMNEKLYDSFSTKMKDSIFYDQAISNTQSSLEKLLLNLTNEYYKITLIL</sequence>
<proteinExistence type="predicted"/>
<keyword evidence="3" id="KW-1185">Reference proteome</keyword>
<dbReference type="HOGENOM" id="CLU_107495_0_0_9"/>
<dbReference type="eggNOG" id="ENOG5032YEZ">
    <property type="taxonomic scope" value="Bacteria"/>
</dbReference>
<dbReference type="PATRIC" id="fig|545697.3.peg.295"/>